<keyword evidence="3" id="KW-1185">Reference proteome</keyword>
<evidence type="ECO:0000313" key="2">
    <source>
        <dbReference type="EMBL" id="GMS82253.1"/>
    </source>
</evidence>
<gene>
    <name evidence="2" type="ORF">PENTCL1PPCAC_4428</name>
</gene>
<proteinExistence type="predicted"/>
<dbReference type="EMBL" id="BTSX01000002">
    <property type="protein sequence ID" value="GMS82253.1"/>
    <property type="molecule type" value="Genomic_DNA"/>
</dbReference>
<keyword evidence="1" id="KW-0812">Transmembrane</keyword>
<comment type="caution">
    <text evidence="2">The sequence shown here is derived from an EMBL/GenBank/DDBJ whole genome shotgun (WGS) entry which is preliminary data.</text>
</comment>
<evidence type="ECO:0008006" key="4">
    <source>
        <dbReference type="Google" id="ProtNLM"/>
    </source>
</evidence>
<protein>
    <recommendedName>
        <fullName evidence="4">G protein-coupled receptor</fullName>
    </recommendedName>
</protein>
<accession>A0AAV5SJF6</accession>
<feature type="transmembrane region" description="Helical" evidence="1">
    <location>
        <begin position="75"/>
        <end position="95"/>
    </location>
</feature>
<name>A0AAV5SJF6_9BILA</name>
<evidence type="ECO:0000256" key="1">
    <source>
        <dbReference type="SAM" id="Phobius"/>
    </source>
</evidence>
<reference evidence="2" key="1">
    <citation type="submission" date="2023-10" db="EMBL/GenBank/DDBJ databases">
        <title>Genome assembly of Pristionchus species.</title>
        <authorList>
            <person name="Yoshida K."/>
            <person name="Sommer R.J."/>
        </authorList>
    </citation>
    <scope>NUCLEOTIDE SEQUENCE</scope>
    <source>
        <strain evidence="2">RS0144</strain>
    </source>
</reference>
<sequence length="101" mass="11399">MDFLTYLANLLLLQCTSYPAFNGLFDFLNDTGLSPFAWSSLNLACLLQVLLSLSVVVNRLLFIVRRSLLQQHGRLIFFSSILLSIVIAFVATVLLHEPHFL</sequence>
<keyword evidence="1" id="KW-0472">Membrane</keyword>
<feature type="transmembrane region" description="Helical" evidence="1">
    <location>
        <begin position="41"/>
        <end position="63"/>
    </location>
</feature>
<evidence type="ECO:0000313" key="3">
    <source>
        <dbReference type="Proteomes" id="UP001432027"/>
    </source>
</evidence>
<dbReference type="Proteomes" id="UP001432027">
    <property type="component" value="Unassembled WGS sequence"/>
</dbReference>
<organism evidence="2 3">
    <name type="scientific">Pristionchus entomophagus</name>
    <dbReference type="NCBI Taxonomy" id="358040"/>
    <lineage>
        <taxon>Eukaryota</taxon>
        <taxon>Metazoa</taxon>
        <taxon>Ecdysozoa</taxon>
        <taxon>Nematoda</taxon>
        <taxon>Chromadorea</taxon>
        <taxon>Rhabditida</taxon>
        <taxon>Rhabditina</taxon>
        <taxon>Diplogasteromorpha</taxon>
        <taxon>Diplogasteroidea</taxon>
        <taxon>Neodiplogasteridae</taxon>
        <taxon>Pristionchus</taxon>
    </lineage>
</organism>
<keyword evidence="1" id="KW-1133">Transmembrane helix</keyword>
<dbReference type="AlphaFoldDB" id="A0AAV5SJF6"/>